<dbReference type="CDD" id="cd03220">
    <property type="entry name" value="ABC_KpsT_Wzt"/>
    <property type="match status" value="1"/>
</dbReference>
<dbReference type="InterPro" id="IPR027417">
    <property type="entry name" value="P-loop_NTPase"/>
</dbReference>
<dbReference type="Pfam" id="PF00005">
    <property type="entry name" value="ABC_tran"/>
    <property type="match status" value="1"/>
</dbReference>
<dbReference type="PROSITE" id="PS00211">
    <property type="entry name" value="ABC_TRANSPORTER_1"/>
    <property type="match status" value="1"/>
</dbReference>
<dbReference type="GO" id="GO:0005524">
    <property type="term" value="F:ATP binding"/>
    <property type="evidence" value="ECO:0007669"/>
    <property type="project" value="UniProtKB-KW"/>
</dbReference>
<keyword evidence="2" id="KW-0813">Transport</keyword>
<gene>
    <name evidence="6" type="ordered locus">Pfl01_4048</name>
</gene>
<keyword evidence="4 6" id="KW-0067">ATP-binding</keyword>
<reference evidence="6 7" key="1">
    <citation type="journal article" date="2009" name="Genome Biol.">
        <title>Genomic and genetic analyses of diversity and plant interactions of Pseudomonas fluorescens.</title>
        <authorList>
            <person name="Silby M.W."/>
            <person name="Cerdeno-Tarraga A.M."/>
            <person name="Vernikos G.S."/>
            <person name="Giddens S.R."/>
            <person name="Jackson R.W."/>
            <person name="Preston G.M."/>
            <person name="Zhang X.X."/>
            <person name="Moon C.D."/>
            <person name="Gehrig S.M."/>
            <person name="Godfrey S.A."/>
            <person name="Knight C.G."/>
            <person name="Malone J.G."/>
            <person name="Robinson Z."/>
            <person name="Spiers A.J."/>
            <person name="Harris S."/>
            <person name="Challis G.L."/>
            <person name="Yaxley A.M."/>
            <person name="Harris D."/>
            <person name="Seeger K."/>
            <person name="Murphy L."/>
            <person name="Rutter S."/>
            <person name="Squares R."/>
            <person name="Quail M.A."/>
            <person name="Saunders E."/>
            <person name="Mavromatis K."/>
            <person name="Brettin T.S."/>
            <person name="Bentley S.D."/>
            <person name="Hothersall J."/>
            <person name="Stephens E."/>
            <person name="Thomas C.M."/>
            <person name="Parkhill J."/>
            <person name="Levy S.B."/>
            <person name="Rainey P.B."/>
            <person name="Thomson N.R."/>
        </authorList>
    </citation>
    <scope>NUCLEOTIDE SEQUENCE [LARGE SCALE GENOMIC DNA]</scope>
    <source>
        <strain evidence="6 7">Pf0-1</strain>
    </source>
</reference>
<dbReference type="InterPro" id="IPR003593">
    <property type="entry name" value="AAA+_ATPase"/>
</dbReference>
<name>Q3K8W9_PSEPF</name>
<dbReference type="GO" id="GO:0016020">
    <property type="term" value="C:membrane"/>
    <property type="evidence" value="ECO:0007669"/>
    <property type="project" value="InterPro"/>
</dbReference>
<dbReference type="eggNOG" id="COG1134">
    <property type="taxonomic scope" value="Bacteria"/>
</dbReference>
<dbReference type="InterPro" id="IPR029439">
    <property type="entry name" value="Wzt_C"/>
</dbReference>
<dbReference type="Proteomes" id="UP000002704">
    <property type="component" value="Chromosome"/>
</dbReference>
<evidence type="ECO:0000256" key="1">
    <source>
        <dbReference type="ARBA" id="ARBA00005417"/>
    </source>
</evidence>
<feature type="domain" description="ABC transporter" evidence="5">
    <location>
        <begin position="9"/>
        <end position="249"/>
    </location>
</feature>
<dbReference type="AlphaFoldDB" id="Q3K8W9"/>
<proteinExistence type="inferred from homology"/>
<dbReference type="Gene3D" id="3.40.50.300">
    <property type="entry name" value="P-loop containing nucleotide triphosphate hydrolases"/>
    <property type="match status" value="1"/>
</dbReference>
<evidence type="ECO:0000256" key="3">
    <source>
        <dbReference type="ARBA" id="ARBA00022741"/>
    </source>
</evidence>
<dbReference type="CDD" id="cd10147">
    <property type="entry name" value="Wzt_C-like"/>
    <property type="match status" value="1"/>
</dbReference>
<dbReference type="HOGENOM" id="CLU_000604_101_1_6"/>
<evidence type="ECO:0000313" key="7">
    <source>
        <dbReference type="Proteomes" id="UP000002704"/>
    </source>
</evidence>
<keyword evidence="3" id="KW-0547">Nucleotide-binding</keyword>
<dbReference type="KEGG" id="pfo:Pfl01_4048"/>
<dbReference type="Pfam" id="PF14524">
    <property type="entry name" value="Wzt_C"/>
    <property type="match status" value="1"/>
</dbReference>
<evidence type="ECO:0000313" key="6">
    <source>
        <dbReference type="EMBL" id="ABA75785.1"/>
    </source>
</evidence>
<evidence type="ECO:0000256" key="4">
    <source>
        <dbReference type="ARBA" id="ARBA00022840"/>
    </source>
</evidence>
<dbReference type="EMBL" id="CP000094">
    <property type="protein sequence ID" value="ABA75785.1"/>
    <property type="molecule type" value="Genomic_DNA"/>
</dbReference>
<dbReference type="InterPro" id="IPR015860">
    <property type="entry name" value="ABC_transpr_TagH-like"/>
</dbReference>
<dbReference type="SMART" id="SM00382">
    <property type="entry name" value="AAA"/>
    <property type="match status" value="1"/>
</dbReference>
<evidence type="ECO:0000256" key="2">
    <source>
        <dbReference type="ARBA" id="ARBA00022448"/>
    </source>
</evidence>
<comment type="similarity">
    <text evidence="1">Belongs to the ABC transporter superfamily.</text>
</comment>
<dbReference type="InterPro" id="IPR050683">
    <property type="entry name" value="Bact_Polysacc_Export_ATP-bd"/>
</dbReference>
<dbReference type="InterPro" id="IPR017871">
    <property type="entry name" value="ABC_transporter-like_CS"/>
</dbReference>
<dbReference type="RefSeq" id="WP_011335344.1">
    <property type="nucleotide sequence ID" value="NC_007492.2"/>
</dbReference>
<organism evidence="6 7">
    <name type="scientific">Pseudomonas fluorescens (strain Pf0-1)</name>
    <dbReference type="NCBI Taxonomy" id="205922"/>
    <lineage>
        <taxon>Bacteria</taxon>
        <taxon>Pseudomonadati</taxon>
        <taxon>Pseudomonadota</taxon>
        <taxon>Gammaproteobacteria</taxon>
        <taxon>Pseudomonadales</taxon>
        <taxon>Pseudomonadaceae</taxon>
        <taxon>Pseudomonas</taxon>
    </lineage>
</organism>
<dbReference type="PANTHER" id="PTHR46743:SF2">
    <property type="entry name" value="TEICHOIC ACIDS EXPORT ATP-BINDING PROTEIN TAGH"/>
    <property type="match status" value="1"/>
</dbReference>
<dbReference type="Gene3D" id="2.70.50.60">
    <property type="entry name" value="abc- transporter (atp binding component) like domain"/>
    <property type="match status" value="1"/>
</dbReference>
<dbReference type="PANTHER" id="PTHR46743">
    <property type="entry name" value="TEICHOIC ACIDS EXPORT ATP-BINDING PROTEIN TAGH"/>
    <property type="match status" value="1"/>
</dbReference>
<evidence type="ECO:0000259" key="5">
    <source>
        <dbReference type="PROSITE" id="PS50893"/>
    </source>
</evidence>
<dbReference type="GO" id="GO:0140359">
    <property type="term" value="F:ABC-type transporter activity"/>
    <property type="evidence" value="ECO:0007669"/>
    <property type="project" value="InterPro"/>
</dbReference>
<accession>Q3K8W9</accession>
<dbReference type="SUPFAM" id="SSF52540">
    <property type="entry name" value="P-loop containing nucleoside triphosphate hydrolases"/>
    <property type="match status" value="1"/>
</dbReference>
<dbReference type="PROSITE" id="PS50893">
    <property type="entry name" value="ABC_TRANSPORTER_2"/>
    <property type="match status" value="1"/>
</dbReference>
<dbReference type="GO" id="GO:0016887">
    <property type="term" value="F:ATP hydrolysis activity"/>
    <property type="evidence" value="ECO:0007669"/>
    <property type="project" value="InterPro"/>
</dbReference>
<sequence length="438" mass="48019">MSSDSDIAIKVENLSKCYQIYDQPHDRLKQFLVKGRKFYREFWALNDVSFEIRKGETVGIIGRNGSGKSTLLQMICGTLNPTSGSVQTHGRIAALLELGSGFNPEFTGRENIYMNAAVLGLSTEETDARYDRIVEFADIGSFIEQPVKTYSSGMMVRLAFSVAIHVEPDILIVDEALSVGDAYFQAKCAKMIQGIIAAGSTVLFVSHDTASVKSLCSRALLLESGRSQYLGDVNTAVEKYYSALIESQRVDRGPEEVVKQTAAVASEYTDGVESFQSMASFQRIQNGVAEFINVALLNESGLMIDTVDFGQKVVLRQVVQVHKSVPSLGLAYHIRDKNGQDIIYSDTGIEGNRHLVDVKAGSVHVIEWTFTAHLREGHYSVSSMLAEPVNLNIGEVVVADFVPISTKFSLSSAGHPQIYGAAYWGNKVSMREIKNGTD</sequence>
<dbReference type="InterPro" id="IPR003439">
    <property type="entry name" value="ABC_transporter-like_ATP-bd"/>
</dbReference>
<protein>
    <submittedName>
        <fullName evidence="6">ABC transporter, ATP-binding component</fullName>
    </submittedName>
</protein>